<organism evidence="3 4">
    <name type="scientific">Elysia marginata</name>
    <dbReference type="NCBI Taxonomy" id="1093978"/>
    <lineage>
        <taxon>Eukaryota</taxon>
        <taxon>Metazoa</taxon>
        <taxon>Spiralia</taxon>
        <taxon>Lophotrochozoa</taxon>
        <taxon>Mollusca</taxon>
        <taxon>Gastropoda</taxon>
        <taxon>Heterobranchia</taxon>
        <taxon>Euthyneura</taxon>
        <taxon>Panpulmonata</taxon>
        <taxon>Sacoglossa</taxon>
        <taxon>Placobranchoidea</taxon>
        <taxon>Plakobranchidae</taxon>
        <taxon>Elysia</taxon>
    </lineage>
</organism>
<comment type="caution">
    <text evidence="3">The sequence shown here is derived from an EMBL/GenBank/DDBJ whole genome shotgun (WGS) entry which is preliminary data.</text>
</comment>
<evidence type="ECO:0000256" key="1">
    <source>
        <dbReference type="SAM" id="MobiDB-lite"/>
    </source>
</evidence>
<evidence type="ECO:0000313" key="3">
    <source>
        <dbReference type="EMBL" id="GFR82143.1"/>
    </source>
</evidence>
<feature type="domain" description="Mutator-like transposase" evidence="2">
    <location>
        <begin position="2"/>
        <end position="292"/>
    </location>
</feature>
<evidence type="ECO:0000313" key="4">
    <source>
        <dbReference type="Proteomes" id="UP000762676"/>
    </source>
</evidence>
<dbReference type="InterPro" id="IPR049012">
    <property type="entry name" value="Mutator_transp_dom"/>
</dbReference>
<dbReference type="Pfam" id="PF20700">
    <property type="entry name" value="Mutator"/>
    <property type="match status" value="1"/>
</dbReference>
<dbReference type="EMBL" id="BMAT01008308">
    <property type="protein sequence ID" value="GFR82143.1"/>
    <property type="molecule type" value="Genomic_DNA"/>
</dbReference>
<dbReference type="AlphaFoldDB" id="A0AAV4GAX9"/>
<dbReference type="PANTHER" id="PTHR33309:SF3">
    <property type="entry name" value="CCHC-TYPE DOMAIN-CONTAINING PROTEIN"/>
    <property type="match status" value="1"/>
</dbReference>
<keyword evidence="4" id="KW-1185">Reference proteome</keyword>
<sequence length="459" mass="51676">MAGMGSDTFNLFCEYLDLPGLHKKTFLKNADRFYAKYEATRKQIFSRAVAIARAENAREANIELTDDTILDICVSYDGTWMKRGYTSKIGIGCVIDVVTGFVLDAELLSTYCHTCETTGAWIKSNVPVAGRYEAWYNQHKSDCCVNFVGTSGHMEVAAAELLWARSIDDHRLRYTTMLSDGDAKAFTAAQKLELYPMAKEECVNHVAKRLGTSLRNLVTNCSKRNIQLGGRGTGRLTRETMDKLQTYYDRAIRKSNTVEEMKAAIMATVNHCYSTDETPRHDFCPEGPDSWCFFKAAEAKGKAPGRHATNMKTKLDYKLLNEHLQPIYDRLSDDELLSRCLRHATQNANESLHSVIWSKCSKTKFASAKKVRFSMLLAIAEYNHGPQGSSVLKNLFGEPSGVSATRLSQRRTSRRLAASRQYESDKITHRRAARKMALKRRQRELEELEGGPSYSAGAF</sequence>
<feature type="region of interest" description="Disordered" evidence="1">
    <location>
        <begin position="403"/>
        <end position="431"/>
    </location>
</feature>
<name>A0AAV4GAX9_9GAST</name>
<dbReference type="Proteomes" id="UP000762676">
    <property type="component" value="Unassembled WGS sequence"/>
</dbReference>
<accession>A0AAV4GAX9</accession>
<evidence type="ECO:0000259" key="2">
    <source>
        <dbReference type="Pfam" id="PF20700"/>
    </source>
</evidence>
<protein>
    <recommendedName>
        <fullName evidence="2">Mutator-like transposase domain-containing protein</fullName>
    </recommendedName>
</protein>
<proteinExistence type="predicted"/>
<dbReference type="PANTHER" id="PTHR33309">
    <property type="entry name" value="KERATIN, ULTRA HIGH-SULFUR MATRIX PROTEIN-LIKE"/>
    <property type="match status" value="1"/>
</dbReference>
<gene>
    <name evidence="3" type="ORF">ElyMa_004090800</name>
</gene>
<reference evidence="3 4" key="1">
    <citation type="journal article" date="2021" name="Elife">
        <title>Chloroplast acquisition without the gene transfer in kleptoplastic sea slugs, Plakobranchus ocellatus.</title>
        <authorList>
            <person name="Maeda T."/>
            <person name="Takahashi S."/>
            <person name="Yoshida T."/>
            <person name="Shimamura S."/>
            <person name="Takaki Y."/>
            <person name="Nagai Y."/>
            <person name="Toyoda A."/>
            <person name="Suzuki Y."/>
            <person name="Arimoto A."/>
            <person name="Ishii H."/>
            <person name="Satoh N."/>
            <person name="Nishiyama T."/>
            <person name="Hasebe M."/>
            <person name="Maruyama T."/>
            <person name="Minagawa J."/>
            <person name="Obokata J."/>
            <person name="Shigenobu S."/>
        </authorList>
    </citation>
    <scope>NUCLEOTIDE SEQUENCE [LARGE SCALE GENOMIC DNA]</scope>
</reference>